<comment type="caution">
    <text evidence="1">The sequence shown here is derived from an EMBL/GenBank/DDBJ whole genome shotgun (WGS) entry which is preliminary data.</text>
</comment>
<evidence type="ECO:0000313" key="2">
    <source>
        <dbReference type="Proteomes" id="UP000004095"/>
    </source>
</evidence>
<dbReference type="Proteomes" id="UP000004095">
    <property type="component" value="Unassembled WGS sequence"/>
</dbReference>
<name>A1ZHG5_MICM2</name>
<dbReference type="EMBL" id="AAWS01000008">
    <property type="protein sequence ID" value="EAY29972.1"/>
    <property type="molecule type" value="Genomic_DNA"/>
</dbReference>
<proteinExistence type="predicted"/>
<gene>
    <name evidence="1" type="ORF">M23134_05305</name>
</gene>
<reference evidence="1 2" key="1">
    <citation type="submission" date="2007-01" db="EMBL/GenBank/DDBJ databases">
        <authorList>
            <person name="Haygood M."/>
            <person name="Podell S."/>
            <person name="Anderson C."/>
            <person name="Hopkinson B."/>
            <person name="Roe K."/>
            <person name="Barbeau K."/>
            <person name="Gaasterland T."/>
            <person name="Ferriera S."/>
            <person name="Johnson J."/>
            <person name="Kravitz S."/>
            <person name="Beeson K."/>
            <person name="Sutton G."/>
            <person name="Rogers Y.-H."/>
            <person name="Friedman R."/>
            <person name="Frazier M."/>
            <person name="Venter J.C."/>
        </authorList>
    </citation>
    <scope>NUCLEOTIDE SEQUENCE [LARGE SCALE GENOMIC DNA]</scope>
    <source>
        <strain evidence="1 2">ATCC 23134</strain>
    </source>
</reference>
<protein>
    <submittedName>
        <fullName evidence="1">Uncharacterized protein</fullName>
    </submittedName>
</protein>
<evidence type="ECO:0000313" key="1">
    <source>
        <dbReference type="EMBL" id="EAY29972.1"/>
    </source>
</evidence>
<keyword evidence="2" id="KW-1185">Reference proteome</keyword>
<dbReference type="AlphaFoldDB" id="A1ZHG5"/>
<sequence>MRGMMGLGGLDDDFSEQTLNENVHLLTDELLHSINALLVDAGNDLLKKTIRKL</sequence>
<accession>A1ZHG5</accession>
<organism evidence="1 2">
    <name type="scientific">Microscilla marina ATCC 23134</name>
    <dbReference type="NCBI Taxonomy" id="313606"/>
    <lineage>
        <taxon>Bacteria</taxon>
        <taxon>Pseudomonadati</taxon>
        <taxon>Bacteroidota</taxon>
        <taxon>Cytophagia</taxon>
        <taxon>Cytophagales</taxon>
        <taxon>Microscillaceae</taxon>
        <taxon>Microscilla</taxon>
    </lineage>
</organism>